<dbReference type="SMART" id="SM00487">
    <property type="entry name" value="DEXDc"/>
    <property type="match status" value="1"/>
</dbReference>
<organism evidence="10 11">
    <name type="scientific">Cryptosporidium ubiquitum</name>
    <dbReference type="NCBI Taxonomy" id="857276"/>
    <lineage>
        <taxon>Eukaryota</taxon>
        <taxon>Sar</taxon>
        <taxon>Alveolata</taxon>
        <taxon>Apicomplexa</taxon>
        <taxon>Conoidasida</taxon>
        <taxon>Coccidia</taxon>
        <taxon>Eucoccidiorida</taxon>
        <taxon>Eimeriorina</taxon>
        <taxon>Cryptosporidiidae</taxon>
        <taxon>Cryptosporidium</taxon>
    </lineage>
</organism>
<accession>A0A1J4MMT7</accession>
<dbReference type="Pfam" id="PF00271">
    <property type="entry name" value="Helicase_C"/>
    <property type="match status" value="1"/>
</dbReference>
<feature type="region of interest" description="Disordered" evidence="7">
    <location>
        <begin position="24"/>
        <end position="52"/>
    </location>
</feature>
<name>A0A1J4MMT7_9CRYT</name>
<dbReference type="InterPro" id="IPR000629">
    <property type="entry name" value="RNA-helicase_DEAD-box_CS"/>
</dbReference>
<keyword evidence="11" id="KW-1185">Reference proteome</keyword>
<dbReference type="InterPro" id="IPR001650">
    <property type="entry name" value="Helicase_C-like"/>
</dbReference>
<evidence type="ECO:0000259" key="9">
    <source>
        <dbReference type="PROSITE" id="PS51194"/>
    </source>
</evidence>
<feature type="compositionally biased region" description="Basic and acidic residues" evidence="7">
    <location>
        <begin position="31"/>
        <end position="42"/>
    </location>
</feature>
<keyword evidence="5 6" id="KW-0067">ATP-binding</keyword>
<dbReference type="OrthoDB" id="196131at2759"/>
<evidence type="ECO:0000259" key="8">
    <source>
        <dbReference type="PROSITE" id="PS51192"/>
    </source>
</evidence>
<dbReference type="GO" id="GO:0016787">
    <property type="term" value="F:hydrolase activity"/>
    <property type="evidence" value="ECO:0007669"/>
    <property type="project" value="UniProtKB-KW"/>
</dbReference>
<protein>
    <recommendedName>
        <fullName evidence="1">RNA helicase</fullName>
        <ecNumber evidence="1">3.6.4.13</ecNumber>
    </recommendedName>
</protein>
<dbReference type="PANTHER" id="PTHR47958">
    <property type="entry name" value="ATP-DEPENDENT RNA HELICASE DBP3"/>
    <property type="match status" value="1"/>
</dbReference>
<reference evidence="10 11" key="1">
    <citation type="submission" date="2016-10" db="EMBL/GenBank/DDBJ databases">
        <title>Reductive evolution of mitochondrial metabolism and differential evolution of invasion-related proteins in Cryptosporidium.</title>
        <authorList>
            <person name="Liu S."/>
            <person name="Roellig D.M."/>
            <person name="Guo Y."/>
            <person name="Li N."/>
            <person name="Frace M.A."/>
            <person name="Tang K."/>
            <person name="Zhang L."/>
            <person name="Feng Y."/>
            <person name="Xiao L."/>
        </authorList>
    </citation>
    <scope>NUCLEOTIDE SEQUENCE [LARGE SCALE GENOMIC DNA]</scope>
    <source>
        <strain evidence="10">39726</strain>
    </source>
</reference>
<dbReference type="Pfam" id="PF00270">
    <property type="entry name" value="DEAD"/>
    <property type="match status" value="1"/>
</dbReference>
<comment type="caution">
    <text evidence="10">The sequence shown here is derived from an EMBL/GenBank/DDBJ whole genome shotgun (WGS) entry which is preliminary data.</text>
</comment>
<dbReference type="GeneID" id="39977967"/>
<dbReference type="CDD" id="cd17945">
    <property type="entry name" value="DEADc_DDX23"/>
    <property type="match status" value="1"/>
</dbReference>
<dbReference type="InterPro" id="IPR014001">
    <property type="entry name" value="Helicase_ATP-bd"/>
</dbReference>
<feature type="domain" description="Helicase C-terminal" evidence="9">
    <location>
        <begin position="383"/>
        <end position="544"/>
    </location>
</feature>
<feature type="domain" description="Helicase ATP-binding" evidence="8">
    <location>
        <begin position="188"/>
        <end position="372"/>
    </location>
</feature>
<dbReference type="SMART" id="SM00490">
    <property type="entry name" value="HELICc"/>
    <property type="match status" value="1"/>
</dbReference>
<dbReference type="InterPro" id="IPR011545">
    <property type="entry name" value="DEAD/DEAH_box_helicase_dom"/>
</dbReference>
<gene>
    <name evidence="10" type="ORF">cubi_01176</name>
</gene>
<keyword evidence="3 6" id="KW-0378">Hydrolase</keyword>
<dbReference type="GO" id="GO:0003676">
    <property type="term" value="F:nucleic acid binding"/>
    <property type="evidence" value="ECO:0007669"/>
    <property type="project" value="InterPro"/>
</dbReference>
<evidence type="ECO:0000256" key="4">
    <source>
        <dbReference type="ARBA" id="ARBA00022806"/>
    </source>
</evidence>
<keyword evidence="2 6" id="KW-0547">Nucleotide-binding</keyword>
<dbReference type="GO" id="GO:0003724">
    <property type="term" value="F:RNA helicase activity"/>
    <property type="evidence" value="ECO:0007669"/>
    <property type="project" value="UniProtKB-EC"/>
</dbReference>
<evidence type="ECO:0000256" key="3">
    <source>
        <dbReference type="ARBA" id="ARBA00022801"/>
    </source>
</evidence>
<dbReference type="Gene3D" id="3.40.50.300">
    <property type="entry name" value="P-loop containing nucleotide triphosphate hydrolases"/>
    <property type="match status" value="2"/>
</dbReference>
<dbReference type="InterPro" id="IPR027417">
    <property type="entry name" value="P-loop_NTPase"/>
</dbReference>
<evidence type="ECO:0000256" key="1">
    <source>
        <dbReference type="ARBA" id="ARBA00012552"/>
    </source>
</evidence>
<dbReference type="AlphaFoldDB" id="A0A1J4MMT7"/>
<dbReference type="PROSITE" id="PS51194">
    <property type="entry name" value="HELICASE_CTER"/>
    <property type="match status" value="1"/>
</dbReference>
<comment type="similarity">
    <text evidence="6">Belongs to the DEAD box helicase family.</text>
</comment>
<dbReference type="CDD" id="cd18787">
    <property type="entry name" value="SF2_C_DEAD"/>
    <property type="match status" value="1"/>
</dbReference>
<dbReference type="GO" id="GO:0005524">
    <property type="term" value="F:ATP binding"/>
    <property type="evidence" value="ECO:0007669"/>
    <property type="project" value="UniProtKB-KW"/>
</dbReference>
<dbReference type="EC" id="3.6.4.13" evidence="1"/>
<evidence type="ECO:0000256" key="5">
    <source>
        <dbReference type="ARBA" id="ARBA00022840"/>
    </source>
</evidence>
<proteinExistence type="inferred from homology"/>
<evidence type="ECO:0000313" key="11">
    <source>
        <dbReference type="Proteomes" id="UP000186176"/>
    </source>
</evidence>
<dbReference type="Proteomes" id="UP000186176">
    <property type="component" value="Unassembled WGS sequence"/>
</dbReference>
<dbReference type="EMBL" id="LRBP01000012">
    <property type="protein sequence ID" value="OII74332.1"/>
    <property type="molecule type" value="Genomic_DNA"/>
</dbReference>
<keyword evidence="4 6" id="KW-0347">Helicase</keyword>
<dbReference type="VEuPathDB" id="CryptoDB:cubi_01176"/>
<evidence type="ECO:0000256" key="2">
    <source>
        <dbReference type="ARBA" id="ARBA00022741"/>
    </source>
</evidence>
<evidence type="ECO:0000256" key="7">
    <source>
        <dbReference type="SAM" id="MobiDB-lite"/>
    </source>
</evidence>
<dbReference type="SUPFAM" id="SSF52540">
    <property type="entry name" value="P-loop containing nucleoside triphosphate hydrolases"/>
    <property type="match status" value="1"/>
</dbReference>
<dbReference type="PROSITE" id="PS00039">
    <property type="entry name" value="DEAD_ATP_HELICASE"/>
    <property type="match status" value="1"/>
</dbReference>
<evidence type="ECO:0000313" key="10">
    <source>
        <dbReference type="EMBL" id="OII74332.1"/>
    </source>
</evidence>
<evidence type="ECO:0000256" key="6">
    <source>
        <dbReference type="RuleBase" id="RU000492"/>
    </source>
</evidence>
<dbReference type="RefSeq" id="XP_028875525.1">
    <property type="nucleotide sequence ID" value="XM_029018188.1"/>
</dbReference>
<dbReference type="PROSITE" id="PS51192">
    <property type="entry name" value="HELICASE_ATP_BIND_1"/>
    <property type="match status" value="1"/>
</dbReference>
<sequence>MLKIPGLERLDRYESDHSVVGKKICSDEDGNGSRRNVEKESRNGFGGNIEEEKSRKRQRGVLQFEWSNSEDTFLLGSNDLYMNRLNLEKMFNERNMKKISRKEVDNEKNNKHELGDDEFLNEKPSLGYFEMAERDWKIFREDYSINVRGKDVPNPIRNWEDCYALQIHKELIRNIGYEKPTPIQMQCIPIGLKLRDMIGIAETGSGKTIAFLIPLICNVGNKPALDYKTSQEGPYGLILAPARELALQIDDEAQKLLSKANELKRIRTLAIVGGRNIDQQAFLLRKGVEIIVATPGRMQDCLEKALTVLVQCSYVILDEADRMIDLGFQDSLNFILDQIPTEIQRTTHMFSATMQKELENIAKRYLNSPINVTIGDIGTGKKSIQQILNFISENKKKSTLINTLNNKELAVPPIMVFLNQKKMVDIVCREIVSHGFKATSLHGGKMQEVRENSLNLFKNGVFDILVSTDVAGRGIDINNINLVINYDFPKSIDTYTHRIGRTGRAGKNGVAISFITPEDSGLFPELKKILLSSNNPIPNELKNY</sequence>